<gene>
    <name evidence="2" type="ORF">SDRG_16072</name>
</gene>
<dbReference type="InParanoid" id="T0R276"/>
<dbReference type="Proteomes" id="UP000030762">
    <property type="component" value="Unassembled WGS sequence"/>
</dbReference>
<reference evidence="2 3" key="1">
    <citation type="submission" date="2012-04" db="EMBL/GenBank/DDBJ databases">
        <title>The Genome Sequence of Saprolegnia declina VS20.</title>
        <authorList>
            <consortium name="The Broad Institute Genome Sequencing Platform"/>
            <person name="Russ C."/>
            <person name="Nusbaum C."/>
            <person name="Tyler B."/>
            <person name="van West P."/>
            <person name="Dieguez-Uribeondo J."/>
            <person name="de Bruijn I."/>
            <person name="Tripathy S."/>
            <person name="Jiang R."/>
            <person name="Young S.K."/>
            <person name="Zeng Q."/>
            <person name="Gargeya S."/>
            <person name="Fitzgerald M."/>
            <person name="Haas B."/>
            <person name="Abouelleil A."/>
            <person name="Alvarado L."/>
            <person name="Arachchi H.M."/>
            <person name="Berlin A."/>
            <person name="Chapman S.B."/>
            <person name="Goldberg J."/>
            <person name="Griggs A."/>
            <person name="Gujja S."/>
            <person name="Hansen M."/>
            <person name="Howarth C."/>
            <person name="Imamovic A."/>
            <person name="Larimer J."/>
            <person name="McCowen C."/>
            <person name="Montmayeur A."/>
            <person name="Murphy C."/>
            <person name="Neiman D."/>
            <person name="Pearson M."/>
            <person name="Priest M."/>
            <person name="Roberts A."/>
            <person name="Saif S."/>
            <person name="Shea T."/>
            <person name="Sisk P."/>
            <person name="Sykes S."/>
            <person name="Wortman J."/>
            <person name="Nusbaum C."/>
            <person name="Birren B."/>
        </authorList>
    </citation>
    <scope>NUCLEOTIDE SEQUENCE [LARGE SCALE GENOMIC DNA]</scope>
    <source>
        <strain evidence="2 3">VS20</strain>
    </source>
</reference>
<accession>T0R276</accession>
<proteinExistence type="predicted"/>
<name>T0R276_SAPDV</name>
<sequence length="195" mass="21220">MAACRRSSTRCAALLRSEAHYRATTPHYPYDEHLRAELNMADAAFGKRLFRQALGSDPAAALRYLNQFVNSDGRYNLTFKDLNAIYGKYHIKSSVLYSVLNGRILAYVSLASLCGSVITKTRVLPPSRATAGATSRMQASRRDTSRASTPEMSNAAAPLVVLDAQAHDAVALTMLDNVASLPASSQLRHAYINVA</sequence>
<dbReference type="AlphaFoldDB" id="T0R276"/>
<organism evidence="2 3">
    <name type="scientific">Saprolegnia diclina (strain VS20)</name>
    <dbReference type="NCBI Taxonomy" id="1156394"/>
    <lineage>
        <taxon>Eukaryota</taxon>
        <taxon>Sar</taxon>
        <taxon>Stramenopiles</taxon>
        <taxon>Oomycota</taxon>
        <taxon>Saprolegniomycetes</taxon>
        <taxon>Saprolegniales</taxon>
        <taxon>Saprolegniaceae</taxon>
        <taxon>Saprolegnia</taxon>
    </lineage>
</organism>
<dbReference type="GeneID" id="19956799"/>
<dbReference type="VEuPathDB" id="FungiDB:SDRG_16072"/>
<protein>
    <submittedName>
        <fullName evidence="2">Uncharacterized protein</fullName>
    </submittedName>
</protein>
<feature type="region of interest" description="Disordered" evidence="1">
    <location>
        <begin position="129"/>
        <end position="151"/>
    </location>
</feature>
<evidence type="ECO:0000313" key="2">
    <source>
        <dbReference type="EMBL" id="EQC26123.1"/>
    </source>
</evidence>
<evidence type="ECO:0000256" key="1">
    <source>
        <dbReference type="SAM" id="MobiDB-lite"/>
    </source>
</evidence>
<dbReference type="RefSeq" id="XP_008620490.1">
    <property type="nucleotide sequence ID" value="XM_008622268.1"/>
</dbReference>
<dbReference type="EMBL" id="JH767242">
    <property type="protein sequence ID" value="EQC26123.1"/>
    <property type="molecule type" value="Genomic_DNA"/>
</dbReference>
<keyword evidence="3" id="KW-1185">Reference proteome</keyword>
<evidence type="ECO:0000313" key="3">
    <source>
        <dbReference type="Proteomes" id="UP000030762"/>
    </source>
</evidence>